<evidence type="ECO:0000259" key="7">
    <source>
        <dbReference type="PROSITE" id="PS50850"/>
    </source>
</evidence>
<evidence type="ECO:0000313" key="9">
    <source>
        <dbReference type="EMBL" id="MCA6076385.1"/>
    </source>
</evidence>
<keyword evidence="5 6" id="KW-0472">Membrane</keyword>
<dbReference type="InterPro" id="IPR050495">
    <property type="entry name" value="ATG22/LtaA_families"/>
</dbReference>
<feature type="transmembrane region" description="Helical" evidence="6">
    <location>
        <begin position="200"/>
        <end position="218"/>
    </location>
</feature>
<evidence type="ECO:0000256" key="4">
    <source>
        <dbReference type="ARBA" id="ARBA00022989"/>
    </source>
</evidence>
<evidence type="ECO:0000256" key="1">
    <source>
        <dbReference type="ARBA" id="ARBA00004127"/>
    </source>
</evidence>
<feature type="transmembrane region" description="Helical" evidence="6">
    <location>
        <begin position="378"/>
        <end position="402"/>
    </location>
</feature>
<feature type="domain" description="Major facilitator superfamily (MFS) profile" evidence="7">
    <location>
        <begin position="253"/>
        <end position="440"/>
    </location>
</feature>
<feature type="transmembrane region" description="Helical" evidence="6">
    <location>
        <begin position="257"/>
        <end position="278"/>
    </location>
</feature>
<sequence length="440" mass="49311">MEPFFNGMKLNDPKIINGWCMYDWANSVYSLVITSAIFPVYYQEVTASEFSDTVQFFGFGISNTVLYSYALSASFLITAIILPLLSGMADYSGRKKNFMKGFVLVGGLACMGLYFFRGDNIELGILLSMLASIGYSGSLVFYDAFLPEIATPDRFDKISARGYAFGYVGSVILLLFNIFMLMKPDLFGIPEEQGDLAARISFLMVGLWWIGFSIITFIRLPNNPYNRKAEGNILTEGYLEIQRVYNSLSDLPNLKKFLFSFFFYNMGVQTVMYLAASFGSKELKMASESLILIVLIIQLVAIAGAYFFAHLSQRKGNRYSLIIMINIWILICLAAYFVYTTPQFFALAFAVGLVMGGIQSLSRATYAKLIPESSIDHASYFSFYDVTYYISTVVGTFVYGLIEQLTGSMRSSTLALMIFFVIGLLLMLAVRIPHSRKSVL</sequence>
<evidence type="ECO:0000313" key="11">
    <source>
        <dbReference type="Proteomes" id="UP001139409"/>
    </source>
</evidence>
<comment type="caution">
    <text evidence="10">The sequence shown here is derived from an EMBL/GenBank/DDBJ whole genome shotgun (WGS) entry which is preliminary data.</text>
</comment>
<dbReference type="RefSeq" id="WP_225698312.1">
    <property type="nucleotide sequence ID" value="NZ_JAIXNE010000002.1"/>
</dbReference>
<dbReference type="PANTHER" id="PTHR23519:SF1">
    <property type="entry name" value="AUTOPHAGY-RELATED PROTEIN 22"/>
    <property type="match status" value="1"/>
</dbReference>
<dbReference type="InterPro" id="IPR020846">
    <property type="entry name" value="MFS_dom"/>
</dbReference>
<feature type="transmembrane region" description="Helical" evidence="6">
    <location>
        <begin position="290"/>
        <end position="309"/>
    </location>
</feature>
<organism evidence="10 11">
    <name type="scientific">Fulvivirga sedimenti</name>
    <dbReference type="NCBI Taxonomy" id="2879465"/>
    <lineage>
        <taxon>Bacteria</taxon>
        <taxon>Pseudomonadati</taxon>
        <taxon>Bacteroidota</taxon>
        <taxon>Cytophagia</taxon>
        <taxon>Cytophagales</taxon>
        <taxon>Fulvivirgaceae</taxon>
        <taxon>Fulvivirga</taxon>
    </lineage>
</organism>
<feature type="transmembrane region" description="Helical" evidence="6">
    <location>
        <begin position="97"/>
        <end position="117"/>
    </location>
</feature>
<reference evidence="10" key="1">
    <citation type="submission" date="2021-09" db="EMBL/GenBank/DDBJ databases">
        <title>Fulvivirga sp. isolated from coastal sediment.</title>
        <authorList>
            <person name="Yu H."/>
        </authorList>
    </citation>
    <scope>NUCLEOTIDE SEQUENCE</scope>
    <source>
        <strain evidence="10">1062</strain>
    </source>
</reference>
<feature type="transmembrane region" description="Helical" evidence="6">
    <location>
        <begin position="66"/>
        <end position="85"/>
    </location>
</feature>
<dbReference type="Gene3D" id="1.20.1250.20">
    <property type="entry name" value="MFS general substrate transporter like domains"/>
    <property type="match status" value="2"/>
</dbReference>
<feature type="transmembrane region" description="Helical" evidence="6">
    <location>
        <begin position="345"/>
        <end position="366"/>
    </location>
</feature>
<feature type="transmembrane region" description="Helical" evidence="6">
    <location>
        <begin position="123"/>
        <end position="142"/>
    </location>
</feature>
<dbReference type="GO" id="GO:0022857">
    <property type="term" value="F:transmembrane transporter activity"/>
    <property type="evidence" value="ECO:0007669"/>
    <property type="project" value="InterPro"/>
</dbReference>
<keyword evidence="3 6" id="KW-0812">Transmembrane</keyword>
<gene>
    <name evidence="8" type="ORF">LDX50_10025</name>
    <name evidence="9" type="ORF">LDX50_15995</name>
    <name evidence="10" type="ORF">LDX50_21715</name>
</gene>
<evidence type="ECO:0000256" key="3">
    <source>
        <dbReference type="ARBA" id="ARBA00022692"/>
    </source>
</evidence>
<keyword evidence="2" id="KW-0813">Transport</keyword>
<dbReference type="AlphaFoldDB" id="A0A9X1HUW5"/>
<dbReference type="PROSITE" id="PS50850">
    <property type="entry name" value="MFS"/>
    <property type="match status" value="1"/>
</dbReference>
<dbReference type="InterPro" id="IPR024671">
    <property type="entry name" value="Atg22-like"/>
</dbReference>
<name>A0A9X1HUW5_9BACT</name>
<dbReference type="Proteomes" id="UP001139409">
    <property type="component" value="Unassembled WGS sequence"/>
</dbReference>
<keyword evidence="11" id="KW-1185">Reference proteome</keyword>
<dbReference type="GO" id="GO:0012505">
    <property type="term" value="C:endomembrane system"/>
    <property type="evidence" value="ECO:0007669"/>
    <property type="project" value="UniProtKB-SubCell"/>
</dbReference>
<dbReference type="EMBL" id="JAIXNE010000003">
    <property type="protein sequence ID" value="MCA6076385.1"/>
    <property type="molecule type" value="Genomic_DNA"/>
</dbReference>
<dbReference type="SUPFAM" id="SSF103473">
    <property type="entry name" value="MFS general substrate transporter"/>
    <property type="match status" value="1"/>
</dbReference>
<proteinExistence type="predicted"/>
<feature type="transmembrane region" description="Helical" evidence="6">
    <location>
        <begin position="163"/>
        <end position="180"/>
    </location>
</feature>
<feature type="transmembrane region" description="Helical" evidence="6">
    <location>
        <begin position="321"/>
        <end position="339"/>
    </location>
</feature>
<evidence type="ECO:0000313" key="10">
    <source>
        <dbReference type="EMBL" id="MCA6077513.1"/>
    </source>
</evidence>
<protein>
    <submittedName>
        <fullName evidence="10">MFS transporter</fullName>
    </submittedName>
</protein>
<comment type="subcellular location">
    <subcellularLocation>
        <location evidence="1">Endomembrane system</location>
        <topology evidence="1">Multi-pass membrane protein</topology>
    </subcellularLocation>
</comment>
<evidence type="ECO:0000256" key="6">
    <source>
        <dbReference type="SAM" id="Phobius"/>
    </source>
</evidence>
<evidence type="ECO:0000313" key="8">
    <source>
        <dbReference type="EMBL" id="MCA6075208.1"/>
    </source>
</evidence>
<dbReference type="PANTHER" id="PTHR23519">
    <property type="entry name" value="AUTOPHAGY-RELATED PROTEIN 22"/>
    <property type="match status" value="1"/>
</dbReference>
<keyword evidence="4 6" id="KW-1133">Transmembrane helix</keyword>
<evidence type="ECO:0000256" key="2">
    <source>
        <dbReference type="ARBA" id="ARBA00022448"/>
    </source>
</evidence>
<evidence type="ECO:0000256" key="5">
    <source>
        <dbReference type="ARBA" id="ARBA00023136"/>
    </source>
</evidence>
<accession>A0A9X1HUW5</accession>
<dbReference type="EMBL" id="JAIXNE010000004">
    <property type="protein sequence ID" value="MCA6077513.1"/>
    <property type="molecule type" value="Genomic_DNA"/>
</dbReference>
<feature type="transmembrane region" description="Helical" evidence="6">
    <location>
        <begin position="414"/>
        <end position="432"/>
    </location>
</feature>
<feature type="transmembrane region" description="Helical" evidence="6">
    <location>
        <begin position="21"/>
        <end position="42"/>
    </location>
</feature>
<dbReference type="EMBL" id="JAIXNE010000002">
    <property type="protein sequence ID" value="MCA6075208.1"/>
    <property type="molecule type" value="Genomic_DNA"/>
</dbReference>
<dbReference type="Pfam" id="PF11700">
    <property type="entry name" value="ATG22"/>
    <property type="match status" value="1"/>
</dbReference>
<dbReference type="InterPro" id="IPR036259">
    <property type="entry name" value="MFS_trans_sf"/>
</dbReference>